<dbReference type="EMBL" id="JBHLWQ010000004">
    <property type="protein sequence ID" value="MFC0198853.1"/>
    <property type="molecule type" value="Genomic_DNA"/>
</dbReference>
<dbReference type="Proteomes" id="UP001589795">
    <property type="component" value="Unassembled WGS sequence"/>
</dbReference>
<accession>A0ABV6CDP9</accession>
<comment type="caution">
    <text evidence="1">The sequence shown here is derived from an EMBL/GenBank/DDBJ whole genome shotgun (WGS) entry which is preliminary data.</text>
</comment>
<reference evidence="1 2" key="1">
    <citation type="submission" date="2024-09" db="EMBL/GenBank/DDBJ databases">
        <authorList>
            <person name="Sun Q."/>
            <person name="Mori K."/>
        </authorList>
    </citation>
    <scope>NUCLEOTIDE SEQUENCE [LARGE SCALE GENOMIC DNA]</scope>
    <source>
        <strain evidence="1 2">CCM 7904</strain>
    </source>
</reference>
<keyword evidence="2" id="KW-1185">Reference proteome</keyword>
<proteinExistence type="predicted"/>
<gene>
    <name evidence="1" type="ORF">ACFFIZ_00405</name>
</gene>
<evidence type="ECO:0000313" key="2">
    <source>
        <dbReference type="Proteomes" id="UP001589795"/>
    </source>
</evidence>
<evidence type="ECO:0000313" key="1">
    <source>
        <dbReference type="EMBL" id="MFC0198853.1"/>
    </source>
</evidence>
<name>A0ABV6CDP9_9RHOB</name>
<protein>
    <submittedName>
        <fullName evidence="1">Uncharacterized protein</fullName>
    </submittedName>
</protein>
<organism evidence="1 2">
    <name type="scientific">Paracoccus rhizosphaerae</name>
    <dbReference type="NCBI Taxonomy" id="1133347"/>
    <lineage>
        <taxon>Bacteria</taxon>
        <taxon>Pseudomonadati</taxon>
        <taxon>Pseudomonadota</taxon>
        <taxon>Alphaproteobacteria</taxon>
        <taxon>Rhodobacterales</taxon>
        <taxon>Paracoccaceae</taxon>
        <taxon>Paracoccus</taxon>
    </lineage>
</organism>
<dbReference type="RefSeq" id="WP_265507352.1">
    <property type="nucleotide sequence ID" value="NZ_JAOTBE010000029.1"/>
</dbReference>
<sequence>MTRLRSGTCLIMGAMAVGNGNDTVEKLMSWQTNIQVIEEEDALHFL</sequence>